<feature type="region of interest" description="Disordered" evidence="11">
    <location>
        <begin position="442"/>
        <end position="467"/>
    </location>
</feature>
<dbReference type="PANTHER" id="PTHR46206">
    <property type="entry name" value="CYTOCHROME P450"/>
    <property type="match status" value="1"/>
</dbReference>
<keyword evidence="5 9" id="KW-0479">Metal-binding</keyword>
<gene>
    <name evidence="13" type="primary">asolB</name>
</gene>
<evidence type="ECO:0000256" key="4">
    <source>
        <dbReference type="ARBA" id="ARBA00022617"/>
    </source>
</evidence>
<dbReference type="PROSITE" id="PS00086">
    <property type="entry name" value="CYTOCHROME_P450"/>
    <property type="match status" value="1"/>
</dbReference>
<keyword evidence="6 10" id="KW-0560">Oxidoreductase</keyword>
<dbReference type="SUPFAM" id="SSF48264">
    <property type="entry name" value="Cytochrome P450"/>
    <property type="match status" value="1"/>
</dbReference>
<evidence type="ECO:0000313" key="13">
    <source>
        <dbReference type="EMBL" id="BBJ34512.1"/>
    </source>
</evidence>
<keyword evidence="8 10" id="KW-0503">Monooxygenase</keyword>
<dbReference type="InterPro" id="IPR001128">
    <property type="entry name" value="Cyt_P450"/>
</dbReference>
<keyword evidence="12" id="KW-0472">Membrane</keyword>
<dbReference type="GO" id="GO:0016705">
    <property type="term" value="F:oxidoreductase activity, acting on paired donors, with incorporation or reduction of molecular oxygen"/>
    <property type="evidence" value="ECO:0007669"/>
    <property type="project" value="InterPro"/>
</dbReference>
<organism evidence="13">
    <name type="scientific">Alternaria solani</name>
    <dbReference type="NCBI Taxonomy" id="48100"/>
    <lineage>
        <taxon>Eukaryota</taxon>
        <taxon>Fungi</taxon>
        <taxon>Dikarya</taxon>
        <taxon>Ascomycota</taxon>
        <taxon>Pezizomycotina</taxon>
        <taxon>Dothideomycetes</taxon>
        <taxon>Pleosporomycetidae</taxon>
        <taxon>Pleosporales</taxon>
        <taxon>Pleosporineae</taxon>
        <taxon>Pleosporaceae</taxon>
        <taxon>Alternaria</taxon>
        <taxon>Alternaria sect. Porri</taxon>
    </lineage>
</organism>
<dbReference type="Gene3D" id="1.10.630.10">
    <property type="entry name" value="Cytochrome P450"/>
    <property type="match status" value="1"/>
</dbReference>
<keyword evidence="4 9" id="KW-0349">Heme</keyword>
<evidence type="ECO:0000256" key="6">
    <source>
        <dbReference type="ARBA" id="ARBA00023002"/>
    </source>
</evidence>
<feature type="binding site" description="axial binding residue" evidence="9">
    <location>
        <position position="488"/>
    </location>
    <ligand>
        <name>heme</name>
        <dbReference type="ChEBI" id="CHEBI:30413"/>
    </ligand>
    <ligandPart>
        <name>Fe</name>
        <dbReference type="ChEBI" id="CHEBI:18248"/>
    </ligandPart>
</feature>
<comment type="pathway">
    <text evidence="2">Mycotoxin biosynthesis.</text>
</comment>
<feature type="transmembrane region" description="Helical" evidence="12">
    <location>
        <begin position="12"/>
        <end position="32"/>
    </location>
</feature>
<evidence type="ECO:0000256" key="11">
    <source>
        <dbReference type="SAM" id="MobiDB-lite"/>
    </source>
</evidence>
<comment type="cofactor">
    <cofactor evidence="1 9">
        <name>heme</name>
        <dbReference type="ChEBI" id="CHEBI:30413"/>
    </cofactor>
</comment>
<keyword evidence="7 9" id="KW-0408">Iron</keyword>
<reference evidence="13" key="1">
    <citation type="journal article" date="2016" name="Tetrahedron Lett.">
        <title>Genome mining approach for harnessing the cryptic gene cluster in Alternaria solani: production of PKS-NRPS hybrid metabolite, didymellamide B.</title>
        <authorList>
            <person name="Ugai T."/>
            <person name="Minami A."/>
            <person name="Gomi K."/>
            <person name="Oikawa H."/>
        </authorList>
    </citation>
    <scope>NUCLEOTIDE SEQUENCE</scope>
    <source>
        <strain evidence="13">A17</strain>
    </source>
</reference>
<evidence type="ECO:0000256" key="7">
    <source>
        <dbReference type="ARBA" id="ARBA00023004"/>
    </source>
</evidence>
<dbReference type="CDD" id="cd11041">
    <property type="entry name" value="CYP503A1-like"/>
    <property type="match status" value="1"/>
</dbReference>
<dbReference type="GO" id="GO:0005506">
    <property type="term" value="F:iron ion binding"/>
    <property type="evidence" value="ECO:0007669"/>
    <property type="project" value="InterPro"/>
</dbReference>
<evidence type="ECO:0000256" key="2">
    <source>
        <dbReference type="ARBA" id="ARBA00004685"/>
    </source>
</evidence>
<dbReference type="InterPro" id="IPR002403">
    <property type="entry name" value="Cyt_P450_E_grp-IV"/>
</dbReference>
<dbReference type="EMBL" id="LC145635">
    <property type="protein sequence ID" value="BBJ34512.1"/>
    <property type="molecule type" value="Genomic_DNA"/>
</dbReference>
<dbReference type="GO" id="GO:0004497">
    <property type="term" value="F:monooxygenase activity"/>
    <property type="evidence" value="ECO:0007669"/>
    <property type="project" value="UniProtKB-KW"/>
</dbReference>
<dbReference type="PRINTS" id="PR00465">
    <property type="entry name" value="EP450IV"/>
</dbReference>
<sequence length="546" mass="61425">MASQLQELPISGDNVAMTVVAFGILAMVYTVYKAVSAVGEYDGLGLPLAGEPEGKKKFSMKTRLRYYYDCAALYTEAYHKFGKKGKTVLVPGYGGRADLIMPESSVEWAMTQPDTALSVSQAFLQANLSTYSLGHSKYWGDPWQFALVKSSLGPMIKTLIPAVDDELHYIVPKVLGMDTENWKEIHLDEAVRMIVAAASSRFTVGLPLCRNEDYLKRSLDIIEGVMLTAIVGNCIPSIFLPVVARLTSIHTWHNLRKIKEHLQPQYAARLAELKKDKEDQAQDQLQAMLQFAEKRRPQEVEDVKTMAIRLASTNFVSMHQTSGTAVQMILNILDSDKEFDTINKLREEADREIGTDGTGWTKEKFMNMIGYDSVARESMRVTFPFGNRGLLRKVMKDGVVTDAGVPLKKGTIVAFLASQAQMDPAKFENPKTFDPWRFSREQEAEKLKKQENGDAQPHSDDPKAGYHKNSFVTTAPDYLPFGHGRHACPGRFLVDFELKMCMAYILKHYDLEFPPEYNGRRPPNRQVAELTAPPKGVRIRVKRRSI</sequence>
<dbReference type="InterPro" id="IPR017972">
    <property type="entry name" value="Cyt_P450_CS"/>
</dbReference>
<evidence type="ECO:0000256" key="5">
    <source>
        <dbReference type="ARBA" id="ARBA00022723"/>
    </source>
</evidence>
<evidence type="ECO:0000256" key="10">
    <source>
        <dbReference type="RuleBase" id="RU000461"/>
    </source>
</evidence>
<dbReference type="PANTHER" id="PTHR46206:SF1">
    <property type="entry name" value="P450, PUTATIVE (EUROFUNG)-RELATED"/>
    <property type="match status" value="1"/>
</dbReference>
<feature type="compositionally biased region" description="Basic and acidic residues" evidence="11">
    <location>
        <begin position="442"/>
        <end position="464"/>
    </location>
</feature>
<evidence type="ECO:0000256" key="1">
    <source>
        <dbReference type="ARBA" id="ARBA00001971"/>
    </source>
</evidence>
<evidence type="ECO:0000256" key="9">
    <source>
        <dbReference type="PIRSR" id="PIRSR602403-1"/>
    </source>
</evidence>
<protein>
    <submittedName>
        <fullName evidence="13">Putative cytochrome P450</fullName>
    </submittedName>
</protein>
<accession>A0A455XBQ7</accession>
<evidence type="ECO:0000256" key="8">
    <source>
        <dbReference type="ARBA" id="ARBA00023033"/>
    </source>
</evidence>
<comment type="similarity">
    <text evidence="3 10">Belongs to the cytochrome P450 family.</text>
</comment>
<proteinExistence type="inferred from homology"/>
<keyword evidence="12" id="KW-1133">Transmembrane helix</keyword>
<dbReference type="InterPro" id="IPR036396">
    <property type="entry name" value="Cyt_P450_sf"/>
</dbReference>
<name>A0A455XBQ7_ALTSO</name>
<dbReference type="Pfam" id="PF00067">
    <property type="entry name" value="p450"/>
    <property type="match status" value="1"/>
</dbReference>
<dbReference type="GO" id="GO:0020037">
    <property type="term" value="F:heme binding"/>
    <property type="evidence" value="ECO:0007669"/>
    <property type="project" value="InterPro"/>
</dbReference>
<keyword evidence="12" id="KW-0812">Transmembrane</keyword>
<evidence type="ECO:0000256" key="3">
    <source>
        <dbReference type="ARBA" id="ARBA00010617"/>
    </source>
</evidence>
<dbReference type="AlphaFoldDB" id="A0A455XBQ7"/>
<evidence type="ECO:0000256" key="12">
    <source>
        <dbReference type="SAM" id="Phobius"/>
    </source>
</evidence>